<dbReference type="InterPro" id="IPR039424">
    <property type="entry name" value="SBP_5"/>
</dbReference>
<dbReference type="PANTHER" id="PTHR30290">
    <property type="entry name" value="PERIPLASMIC BINDING COMPONENT OF ABC TRANSPORTER"/>
    <property type="match status" value="1"/>
</dbReference>
<keyword evidence="4 5" id="KW-0732">Signal</keyword>
<dbReference type="PROSITE" id="PS51257">
    <property type="entry name" value="PROKAR_LIPOPROTEIN"/>
    <property type="match status" value="1"/>
</dbReference>
<evidence type="ECO:0000256" key="2">
    <source>
        <dbReference type="ARBA" id="ARBA00005695"/>
    </source>
</evidence>
<dbReference type="InterPro" id="IPR000914">
    <property type="entry name" value="SBP_5_dom"/>
</dbReference>
<keyword evidence="8" id="KW-1185">Reference proteome</keyword>
<evidence type="ECO:0000256" key="3">
    <source>
        <dbReference type="ARBA" id="ARBA00022448"/>
    </source>
</evidence>
<dbReference type="Gene3D" id="3.90.76.10">
    <property type="entry name" value="Dipeptide-binding Protein, Domain 1"/>
    <property type="match status" value="1"/>
</dbReference>
<feature type="signal peptide" evidence="5">
    <location>
        <begin position="1"/>
        <end position="27"/>
    </location>
</feature>
<evidence type="ECO:0000256" key="4">
    <source>
        <dbReference type="ARBA" id="ARBA00022729"/>
    </source>
</evidence>
<dbReference type="Proteomes" id="UP000614200">
    <property type="component" value="Unassembled WGS sequence"/>
</dbReference>
<organism evidence="7 8">
    <name type="scientific">Fusibacter ferrireducens</name>
    <dbReference type="NCBI Taxonomy" id="2785058"/>
    <lineage>
        <taxon>Bacteria</taxon>
        <taxon>Bacillati</taxon>
        <taxon>Bacillota</taxon>
        <taxon>Clostridia</taxon>
        <taxon>Eubacteriales</taxon>
        <taxon>Eubacteriales Family XII. Incertae Sedis</taxon>
        <taxon>Fusibacter</taxon>
    </lineage>
</organism>
<dbReference type="SUPFAM" id="SSF53850">
    <property type="entry name" value="Periplasmic binding protein-like II"/>
    <property type="match status" value="1"/>
</dbReference>
<comment type="caution">
    <text evidence="7">The sequence shown here is derived from an EMBL/GenBank/DDBJ whole genome shotgun (WGS) entry which is preliminary data.</text>
</comment>
<evidence type="ECO:0000256" key="1">
    <source>
        <dbReference type="ARBA" id="ARBA00004196"/>
    </source>
</evidence>
<dbReference type="PIRSF" id="PIRSF002741">
    <property type="entry name" value="MppA"/>
    <property type="match status" value="1"/>
</dbReference>
<reference evidence="7 8" key="1">
    <citation type="submission" date="2020-11" db="EMBL/GenBank/DDBJ databases">
        <title>Fusibacter basophilias sp. nov.</title>
        <authorList>
            <person name="Qiu D."/>
        </authorList>
    </citation>
    <scope>NUCLEOTIDE SEQUENCE [LARGE SCALE GENOMIC DNA]</scope>
    <source>
        <strain evidence="7 8">Q10-2</strain>
    </source>
</reference>
<dbReference type="RefSeq" id="WP_194702673.1">
    <property type="nucleotide sequence ID" value="NZ_JADKNH010000009.1"/>
</dbReference>
<dbReference type="Pfam" id="PF00496">
    <property type="entry name" value="SBP_bac_5"/>
    <property type="match status" value="1"/>
</dbReference>
<dbReference type="CDD" id="cd08504">
    <property type="entry name" value="PBP2_OppA"/>
    <property type="match status" value="1"/>
</dbReference>
<accession>A0ABR9ZVE3</accession>
<feature type="chain" id="PRO_5047485619" evidence="5">
    <location>
        <begin position="28"/>
        <end position="601"/>
    </location>
</feature>
<keyword evidence="3" id="KW-0813">Transport</keyword>
<dbReference type="InterPro" id="IPR030678">
    <property type="entry name" value="Peptide/Ni-bd"/>
</dbReference>
<name>A0ABR9ZVE3_9FIRM</name>
<evidence type="ECO:0000259" key="6">
    <source>
        <dbReference type="Pfam" id="PF00496"/>
    </source>
</evidence>
<comment type="subcellular location">
    <subcellularLocation>
        <location evidence="1">Cell envelope</location>
    </subcellularLocation>
</comment>
<dbReference type="Gene3D" id="3.10.105.10">
    <property type="entry name" value="Dipeptide-binding Protein, Domain 3"/>
    <property type="match status" value="1"/>
</dbReference>
<gene>
    <name evidence="7" type="ORF">ISU02_15095</name>
</gene>
<feature type="domain" description="Solute-binding protein family 5" evidence="6">
    <location>
        <begin position="103"/>
        <end position="516"/>
    </location>
</feature>
<comment type="similarity">
    <text evidence="2">Belongs to the bacterial solute-binding protein 5 family.</text>
</comment>
<dbReference type="EMBL" id="JADKNH010000009">
    <property type="protein sequence ID" value="MBF4694435.1"/>
    <property type="molecule type" value="Genomic_DNA"/>
</dbReference>
<evidence type="ECO:0000313" key="7">
    <source>
        <dbReference type="EMBL" id="MBF4694435.1"/>
    </source>
</evidence>
<proteinExistence type="inferred from homology"/>
<sequence>MNKKTMFRGILVLMLLLMLLSGCNNNAKVEQQPEETTPEEAPSAASNVVTDEGYGILKEATTATVGSLNPQTYSSSYQSTVLNRIAIRLYAYLPNSDYTSYELRGELAEGAPEMMDESGKVWKIKLREGVKWANGDVLDAEDVLYTFKRLLDPKMVQPRGGGFSKDYIEISNAEQYYLQNGEGGIQTDWEEVGIKMLDPLTIEVTTVDKQSATEVMSHFTHTAHAIVYDKLYEECMNAEGTETLYGTDKDKFMSSGKFVLENWIPDALVVYKKNPNYFEKDSIKLAGIETKVVENAGTKMQLFENGEIDYLGLSTEDYLKHDQDPRVLSEPGNAITYISINTVNPDKPILANKNFRMAMTYAVDRKGITDITKDVPANYMISTRQVIDPATGARYRDTDLAKANISENYGYDPKLAKEYFDKAMQEEGLKTLELTMLYSDSERYKTMTEYLQKQLPVIFGEDQFTLKVQAMPSSQLLSLKKTWKKDPTAYELTWSAWSGNELAPWNAMKYWTGSYSRKNEPFSNEEFNNIWDEVNFGESRFEAGKKLEYTARMEQIILEEVPFIPVAEGRSYYLKSDRVHLAFPHWINKIDFGWAYASIVE</sequence>
<protein>
    <submittedName>
        <fullName evidence="7">Peptide ABC transporter substrate-binding protein</fullName>
    </submittedName>
</protein>
<evidence type="ECO:0000313" key="8">
    <source>
        <dbReference type="Proteomes" id="UP000614200"/>
    </source>
</evidence>
<dbReference type="PANTHER" id="PTHR30290:SF10">
    <property type="entry name" value="PERIPLASMIC OLIGOPEPTIDE-BINDING PROTEIN-RELATED"/>
    <property type="match status" value="1"/>
</dbReference>
<evidence type="ECO:0000256" key="5">
    <source>
        <dbReference type="SAM" id="SignalP"/>
    </source>
</evidence>
<dbReference type="Gene3D" id="3.40.190.10">
    <property type="entry name" value="Periplasmic binding protein-like II"/>
    <property type="match status" value="1"/>
</dbReference>